<dbReference type="CTD" id="55911"/>
<name>A0A6P3ETP4_OCTDE</name>
<feature type="compositionally biased region" description="Basic and acidic residues" evidence="1">
    <location>
        <begin position="621"/>
        <end position="630"/>
    </location>
</feature>
<feature type="region of interest" description="Disordered" evidence="1">
    <location>
        <begin position="594"/>
        <end position="935"/>
    </location>
</feature>
<dbReference type="InParanoid" id="A0A6P3ETP4"/>
<feature type="compositionally biased region" description="Basic and acidic residues" evidence="1">
    <location>
        <begin position="641"/>
        <end position="653"/>
    </location>
</feature>
<dbReference type="GeneID" id="101561553"/>
<dbReference type="Proteomes" id="UP000515203">
    <property type="component" value="Unplaced"/>
</dbReference>
<feature type="region of interest" description="Disordered" evidence="1">
    <location>
        <begin position="46"/>
        <end position="214"/>
    </location>
</feature>
<feature type="compositionally biased region" description="Basic and acidic residues" evidence="1">
    <location>
        <begin position="503"/>
        <end position="517"/>
    </location>
</feature>
<feature type="compositionally biased region" description="Acidic residues" evidence="1">
    <location>
        <begin position="331"/>
        <end position="343"/>
    </location>
</feature>
<feature type="compositionally biased region" description="Basic and acidic residues" evidence="1">
    <location>
        <begin position="714"/>
        <end position="742"/>
    </location>
</feature>
<feature type="compositionally biased region" description="Basic and acidic residues" evidence="1">
    <location>
        <begin position="46"/>
        <end position="63"/>
    </location>
</feature>
<gene>
    <name evidence="3" type="primary">Apobr</name>
</gene>
<feature type="region of interest" description="Disordered" evidence="1">
    <location>
        <begin position="289"/>
        <end position="425"/>
    </location>
</feature>
<feature type="region of interest" description="Disordered" evidence="1">
    <location>
        <begin position="547"/>
        <end position="579"/>
    </location>
</feature>
<dbReference type="GO" id="GO:0006641">
    <property type="term" value="P:triglyceride metabolic process"/>
    <property type="evidence" value="ECO:0007669"/>
    <property type="project" value="TreeGrafter"/>
</dbReference>
<feature type="compositionally biased region" description="Polar residues" evidence="1">
    <location>
        <begin position="599"/>
        <end position="608"/>
    </location>
</feature>
<dbReference type="RefSeq" id="XP_004623201.1">
    <property type="nucleotide sequence ID" value="XM_004623144.2"/>
</dbReference>
<evidence type="ECO:0000313" key="2">
    <source>
        <dbReference type="Proteomes" id="UP000515203"/>
    </source>
</evidence>
<dbReference type="PANTHER" id="PTHR15964:SF0">
    <property type="entry name" value="APOLIPOPROTEIN B RECEPTOR"/>
    <property type="match status" value="1"/>
</dbReference>
<feature type="region of interest" description="Disordered" evidence="1">
    <location>
        <begin position="481"/>
        <end position="532"/>
    </location>
</feature>
<dbReference type="GO" id="GO:0016020">
    <property type="term" value="C:membrane"/>
    <property type="evidence" value="ECO:0007669"/>
    <property type="project" value="TreeGrafter"/>
</dbReference>
<dbReference type="InterPro" id="IPR026158">
    <property type="entry name" value="ApolipoprotB_rcpt"/>
</dbReference>
<keyword evidence="2" id="KW-1185">Reference proteome</keyword>
<protein>
    <submittedName>
        <fullName evidence="3">Apolipoprotein B receptor</fullName>
    </submittedName>
</protein>
<reference evidence="3" key="1">
    <citation type="submission" date="2025-08" db="UniProtKB">
        <authorList>
            <consortium name="RefSeq"/>
        </authorList>
    </citation>
    <scope>IDENTIFICATION</scope>
</reference>
<feature type="compositionally biased region" description="Low complexity" evidence="1">
    <location>
        <begin position="370"/>
        <end position="382"/>
    </location>
</feature>
<evidence type="ECO:0000313" key="3">
    <source>
        <dbReference type="RefSeq" id="XP_004623201.1"/>
    </source>
</evidence>
<keyword evidence="3" id="KW-0675">Receptor</keyword>
<organism evidence="2 3">
    <name type="scientific">Octodon degus</name>
    <name type="common">Degu</name>
    <name type="synonym">Sciurus degus</name>
    <dbReference type="NCBI Taxonomy" id="10160"/>
    <lineage>
        <taxon>Eukaryota</taxon>
        <taxon>Metazoa</taxon>
        <taxon>Chordata</taxon>
        <taxon>Craniata</taxon>
        <taxon>Vertebrata</taxon>
        <taxon>Euteleostomi</taxon>
        <taxon>Mammalia</taxon>
        <taxon>Eutheria</taxon>
        <taxon>Euarchontoglires</taxon>
        <taxon>Glires</taxon>
        <taxon>Rodentia</taxon>
        <taxon>Hystricomorpha</taxon>
        <taxon>Octodontidae</taxon>
        <taxon>Octodon</taxon>
    </lineage>
</organism>
<feature type="compositionally biased region" description="Basic and acidic residues" evidence="1">
    <location>
        <begin position="179"/>
        <end position="213"/>
    </location>
</feature>
<evidence type="ECO:0000256" key="1">
    <source>
        <dbReference type="SAM" id="MobiDB-lite"/>
    </source>
</evidence>
<feature type="compositionally biased region" description="Basic and acidic residues" evidence="1">
    <location>
        <begin position="547"/>
        <end position="558"/>
    </location>
</feature>
<dbReference type="OrthoDB" id="9450656at2759"/>
<dbReference type="GO" id="GO:0006869">
    <property type="term" value="P:lipid transport"/>
    <property type="evidence" value="ECO:0007669"/>
    <property type="project" value="InterPro"/>
</dbReference>
<dbReference type="GO" id="GO:0030229">
    <property type="term" value="F:very-low-density lipoprotein particle receptor activity"/>
    <property type="evidence" value="ECO:0007669"/>
    <property type="project" value="TreeGrafter"/>
</dbReference>
<sequence>MEFLRQHLPGLHQALRGALDSLSTFVSYLMGDAVPTVEREAQELGEVAEGKAGKIVEEKKAQESLHSLRGGHSEGAEAPRGPGEAGGGEEDSSAAEQVWGWGEGSSCGSQAGRQDSGAGRGPEPSVLLEAEKTSEAGSGTHRDRSSEAKERQAAEEQEVNRGETLRTWEQEEEEEEEEVRAREPGMARGVESELPWHREPKEKASAEREEEVAVHCGETWPEVREAVAEAEVSGAQGPWKVEGEVVAVKAGQSIGLQGTQDPGPECEDWITLHKEEAWATLVKEVDRAASDREEADLSGVREMEDGLVPGDRLSEATSSIRTLEEAFNREQEEELDEKTEDEVQALPKQPWALVTEATEDAAENQKAKMEAAGAPEPGVEAGELSEGQTGPCGKEAQSRQSPEVKADGARLQEAPAEEPPEKKERCWAPEAELALHKEAEAEAASEAGLEAMPKEEFMWVKGQEGQMSQETLRVEWVVPEKQGPELAGDAPGPTGLLKGQGCQEEHRPGPSLSKEETEAGVAEQPQHMGSVPPEVLEAADWKIWYRGDTESKTTQEDKADAEEEAAGDQALEAEVKGGWESELPEVLVCGVEEKEDSVVENQELQADQGTEAGPSPALGESETKDTEDRVVGVTVPWEADGSPREGGRLEEAALRLQDQEVAQTSPLTTEVVEAQAILAGEGQEEEGGEARRGWDSEEREEAGGAALLEDETEEWHVRGQGEDSDRQHGDRHPEGEAQKPLDVDDVAATGDQCTEAKGTSLEDLEDIQDQEGWPTLQPPVEMAPGSSETAEALGSDKVDTHSSWSEALLPGSRLDVSALRDRALLQRSSWKRRSRPSFWRTSSPEQQEDPPSPPPEEVLSTPQQQEDLPSPPPEEVLSTPEREPLQLEEAPEASPSQSGGSPEPVKKKFRGQGFGLAHPGMMQELQARLVQRKPQ</sequence>
<dbReference type="AlphaFoldDB" id="A0A6P3ETP4"/>
<feature type="compositionally biased region" description="Basic and acidic residues" evidence="1">
    <location>
        <begin position="129"/>
        <end position="169"/>
    </location>
</feature>
<accession>A0A6P3ETP4</accession>
<dbReference type="PANTHER" id="PTHR15964">
    <property type="entry name" value="APOLIPOPROTEIN B48 RECEPTOR"/>
    <property type="match status" value="1"/>
</dbReference>
<dbReference type="FunCoup" id="A0A6P3ETP4">
    <property type="interactions" value="103"/>
</dbReference>
<proteinExistence type="predicted"/>